<dbReference type="InterPro" id="IPR027901">
    <property type="entry name" value="CFAP90"/>
</dbReference>
<dbReference type="PANTHER" id="PTHR34444">
    <property type="entry name" value="LOC361192"/>
    <property type="match status" value="1"/>
</dbReference>
<dbReference type="Proteomes" id="UP000007110">
    <property type="component" value="Unassembled WGS sequence"/>
</dbReference>
<reference evidence="2" key="1">
    <citation type="submission" date="2015-02" db="EMBL/GenBank/DDBJ databases">
        <title>Genome sequencing for Strongylocentrotus purpuratus.</title>
        <authorList>
            <person name="Murali S."/>
            <person name="Liu Y."/>
            <person name="Vee V."/>
            <person name="English A."/>
            <person name="Wang M."/>
            <person name="Skinner E."/>
            <person name="Han Y."/>
            <person name="Muzny D.M."/>
            <person name="Worley K.C."/>
            <person name="Gibbs R.A."/>
        </authorList>
    </citation>
    <scope>NUCLEOTIDE SEQUENCE</scope>
</reference>
<dbReference type="PANTHER" id="PTHR34444:SF3">
    <property type="match status" value="1"/>
</dbReference>
<dbReference type="GeneID" id="115923710"/>
<dbReference type="KEGG" id="spu:115923710"/>
<dbReference type="Pfam" id="PF15074">
    <property type="entry name" value="CFAP90"/>
    <property type="match status" value="1"/>
</dbReference>
<protein>
    <submittedName>
        <fullName evidence="1">Uncharacterized protein</fullName>
    </submittedName>
</protein>
<dbReference type="RefSeq" id="XP_030840817.1">
    <property type="nucleotide sequence ID" value="XM_030984957.1"/>
</dbReference>
<accession>A0A7M7SYJ8</accession>
<evidence type="ECO:0007829" key="3">
    <source>
        <dbReference type="PDB" id="8SNB"/>
    </source>
</evidence>
<name>A0A7M7SYJ8_STRPU</name>
<dbReference type="OrthoDB" id="10057935at2759"/>
<dbReference type="EMDB" id="EMD-40619"/>
<keyword evidence="2" id="KW-1185">Reference proteome</keyword>
<sequence>MAYPGEGQGMSNYGPSQQTSQQQKLLWVEIVGREQRIKKCHLAVKGGLSGIYKESENQQTSQKTGKMKEITYFNNNKKSNSTYDRLFHVKHGYQNKLHRDDREHTRGLKVYEEESSKAVPALSSSAYGHRPPLEKTTRKHARIEHVMKGFYRHRGTNLPEYGTETDLGTHH</sequence>
<organism evidence="1 2">
    <name type="scientific">Strongylocentrotus purpuratus</name>
    <name type="common">Purple sea urchin</name>
    <dbReference type="NCBI Taxonomy" id="7668"/>
    <lineage>
        <taxon>Eukaryota</taxon>
        <taxon>Metazoa</taxon>
        <taxon>Echinodermata</taxon>
        <taxon>Eleutherozoa</taxon>
        <taxon>Echinozoa</taxon>
        <taxon>Echinoidea</taxon>
        <taxon>Euechinoidea</taxon>
        <taxon>Echinacea</taxon>
        <taxon>Camarodonta</taxon>
        <taxon>Echinidea</taxon>
        <taxon>Strongylocentrotidae</taxon>
        <taxon>Strongylocentrotus</taxon>
    </lineage>
</organism>
<evidence type="ECO:0000313" key="2">
    <source>
        <dbReference type="Proteomes" id="UP000007110"/>
    </source>
</evidence>
<evidence type="ECO:0000313" key="1">
    <source>
        <dbReference type="EnsemblMetazoa" id="XP_030840817"/>
    </source>
</evidence>
<keyword evidence="3" id="KW-0002">3D-structure</keyword>
<dbReference type="AlphaFoldDB" id="A0A7M7SYJ8"/>
<reference evidence="3" key="3">
    <citation type="journal article" date="2023" name="Cell">
        <title>Structural specializations of the sperm tail.</title>
        <authorList>
            <person name="Leung M.R."/>
            <person name="Zeng J."/>
            <person name="Wang X."/>
            <person name="Roelofs M.C."/>
            <person name="Huang W."/>
            <person name="Zenezini Chiozzi R."/>
            <person name="Hevler J.F."/>
            <person name="Heck A.J.R."/>
            <person name="Dutcher S.K."/>
            <person name="Brown A."/>
            <person name="Zhang R."/>
            <person name="Zeev-Ben-Mordehai T."/>
        </authorList>
    </citation>
    <scope>STRUCTURE BY ELECTRON MICROSCOPY (3.30 ANGSTROMS)</scope>
</reference>
<proteinExistence type="evidence at protein level"/>
<dbReference type="PDB" id="8SNB">
    <property type="method" value="EM"/>
    <property type="resolution" value="3.30 A"/>
    <property type="chains" value="9D=1-171"/>
</dbReference>
<dbReference type="EnsemblMetazoa" id="XM_030984957">
    <property type="protein sequence ID" value="XP_030840817"/>
    <property type="gene ID" value="LOC115923710"/>
</dbReference>
<dbReference type="InParanoid" id="A0A7M7SYJ8"/>
<reference evidence="1" key="2">
    <citation type="submission" date="2021-01" db="UniProtKB">
        <authorList>
            <consortium name="EnsemblMetazoa"/>
        </authorList>
    </citation>
    <scope>IDENTIFICATION</scope>
</reference>